<dbReference type="Proteomes" id="UP000006230">
    <property type="component" value="Unassembled WGS sequence"/>
</dbReference>
<name>Q0FVW1_SALBH</name>
<keyword evidence="2" id="KW-1185">Reference proteome</keyword>
<dbReference type="AlphaFoldDB" id="Q0FVW1"/>
<dbReference type="EMBL" id="AATQ01000001">
    <property type="protein sequence ID" value="EAU48791.1"/>
    <property type="molecule type" value="Genomic_DNA"/>
</dbReference>
<accession>Q0FVW1</accession>
<sequence length="23" mass="2467">MPSVSRIMNSPASIFTEAVSTKI</sequence>
<comment type="caution">
    <text evidence="1">The sequence shown here is derived from an EMBL/GenBank/DDBJ whole genome shotgun (WGS) entry which is preliminary data.</text>
</comment>
<protein>
    <submittedName>
        <fullName evidence="1">Uncharacterized protein</fullName>
    </submittedName>
</protein>
<evidence type="ECO:0000313" key="1">
    <source>
        <dbReference type="EMBL" id="EAU48791.1"/>
    </source>
</evidence>
<reference evidence="1 2" key="1">
    <citation type="journal article" date="2010" name="J. Bacteriol.">
        <title>Genome sequences of Pelagibaca bermudensis HTCC2601T and Maritimibacter alkaliphilus HTCC2654T, the type strains of two marine Roseobacter genera.</title>
        <authorList>
            <person name="Thrash J.C."/>
            <person name="Cho J.C."/>
            <person name="Ferriera S."/>
            <person name="Johnson J."/>
            <person name="Vergin K.L."/>
            <person name="Giovannoni S.J."/>
        </authorList>
    </citation>
    <scope>NUCLEOTIDE SEQUENCE [LARGE SCALE GENOMIC DNA]</scope>
    <source>
        <strain evidence="2">DSM 26914 / JCM 13377 / KCTC 12554 / HTCC2601</strain>
    </source>
</reference>
<gene>
    <name evidence="1" type="ORF">R2601_04423</name>
</gene>
<proteinExistence type="predicted"/>
<organism evidence="1 2">
    <name type="scientific">Salipiger bermudensis (strain DSM 26914 / JCM 13377 / KCTC 12554 / HTCC2601)</name>
    <name type="common">Pelagibaca bermudensis</name>
    <dbReference type="NCBI Taxonomy" id="314265"/>
    <lineage>
        <taxon>Bacteria</taxon>
        <taxon>Pseudomonadati</taxon>
        <taxon>Pseudomonadota</taxon>
        <taxon>Alphaproteobacteria</taxon>
        <taxon>Rhodobacterales</taxon>
        <taxon>Roseobacteraceae</taxon>
        <taxon>Salipiger</taxon>
    </lineage>
</organism>
<dbReference type="HOGENOM" id="CLU_3423029_0_0_5"/>
<evidence type="ECO:0000313" key="2">
    <source>
        <dbReference type="Proteomes" id="UP000006230"/>
    </source>
</evidence>